<dbReference type="AlphaFoldDB" id="A0A2N1PRA6"/>
<evidence type="ECO:0000313" key="3">
    <source>
        <dbReference type="Proteomes" id="UP000233256"/>
    </source>
</evidence>
<protein>
    <submittedName>
        <fullName evidence="2">Uncharacterized protein</fullName>
    </submittedName>
</protein>
<organism evidence="2 3">
    <name type="scientific">Candidatus Wallbacteria bacterium HGW-Wallbacteria-1</name>
    <dbReference type="NCBI Taxonomy" id="2013854"/>
    <lineage>
        <taxon>Bacteria</taxon>
        <taxon>Candidatus Walliibacteriota</taxon>
    </lineage>
</organism>
<comment type="caution">
    <text evidence="2">The sequence shown here is derived from an EMBL/GenBank/DDBJ whole genome shotgun (WGS) entry which is preliminary data.</text>
</comment>
<dbReference type="EMBL" id="PGXC01000004">
    <property type="protein sequence ID" value="PKK90878.1"/>
    <property type="molecule type" value="Genomic_DNA"/>
</dbReference>
<evidence type="ECO:0000313" key="2">
    <source>
        <dbReference type="EMBL" id="PKK90878.1"/>
    </source>
</evidence>
<sequence>MKCFHCGASDQNSHEICTVCGRVVRISHENTDTGFRLRTDPINLSKKNPSLAFGLFAVIAIIIFGTVVKNQSLDGGTVSINRLRERFAKVRTFVRLWIIDSPERVRIFNRLTPSTDSRRSLPMGILSPMVFSGSVIQEMKCHSANFQVKYFKIGDDGNSVSDDSSADDEVTSQRPAEMRHAEKREMYLFRIRDRIASRREPCLFSYSLDKIAGISRVGAIGITFSALGEETRHYEYFAIPVKSRIKTHTPADFTEMIDDWILLGYKIEKKRKIEIDYSALSENGPLNGEKIIRNLPH</sequence>
<reference evidence="2 3" key="1">
    <citation type="journal article" date="2017" name="ISME J.">
        <title>Potential for microbial H2 and metal transformations associated with novel bacteria and archaea in deep terrestrial subsurface sediments.</title>
        <authorList>
            <person name="Hernsdorf A.W."/>
            <person name="Amano Y."/>
            <person name="Miyakawa K."/>
            <person name="Ise K."/>
            <person name="Suzuki Y."/>
            <person name="Anantharaman K."/>
            <person name="Probst A."/>
            <person name="Burstein D."/>
            <person name="Thomas B.C."/>
            <person name="Banfield J.F."/>
        </authorList>
    </citation>
    <scope>NUCLEOTIDE SEQUENCE [LARGE SCALE GENOMIC DNA]</scope>
    <source>
        <strain evidence="2">HGW-Wallbacteria-1</strain>
    </source>
</reference>
<dbReference type="Proteomes" id="UP000233256">
    <property type="component" value="Unassembled WGS sequence"/>
</dbReference>
<gene>
    <name evidence="2" type="ORF">CVV64_08340</name>
</gene>
<evidence type="ECO:0000256" key="1">
    <source>
        <dbReference type="SAM" id="Phobius"/>
    </source>
</evidence>
<keyword evidence="1" id="KW-0472">Membrane</keyword>
<feature type="transmembrane region" description="Helical" evidence="1">
    <location>
        <begin position="51"/>
        <end position="68"/>
    </location>
</feature>
<accession>A0A2N1PRA6</accession>
<name>A0A2N1PRA6_9BACT</name>
<keyword evidence="1" id="KW-1133">Transmembrane helix</keyword>
<keyword evidence="1" id="KW-0812">Transmembrane</keyword>
<proteinExistence type="predicted"/>